<reference evidence="1 2" key="1">
    <citation type="submission" date="2018-06" db="EMBL/GenBank/DDBJ databases">
        <authorList>
            <consortium name="Pathogen Informatics"/>
            <person name="Doyle S."/>
        </authorList>
    </citation>
    <scope>NUCLEOTIDE SEQUENCE [LARGE SCALE GENOMIC DNA]</scope>
    <source>
        <strain evidence="1 2">NCTC12219</strain>
    </source>
</reference>
<dbReference type="Proteomes" id="UP000255103">
    <property type="component" value="Unassembled WGS sequence"/>
</dbReference>
<gene>
    <name evidence="1" type="ORF">NCTC12219_01447</name>
</gene>
<evidence type="ECO:0000313" key="2">
    <source>
        <dbReference type="Proteomes" id="UP000255103"/>
    </source>
</evidence>
<proteinExistence type="predicted"/>
<accession>A0A377JU93</accession>
<organism evidence="1 2">
    <name type="scientific">Helicobacter cinaedi</name>
    <dbReference type="NCBI Taxonomy" id="213"/>
    <lineage>
        <taxon>Bacteria</taxon>
        <taxon>Pseudomonadati</taxon>
        <taxon>Campylobacterota</taxon>
        <taxon>Epsilonproteobacteria</taxon>
        <taxon>Campylobacterales</taxon>
        <taxon>Helicobacteraceae</taxon>
        <taxon>Helicobacter</taxon>
    </lineage>
</organism>
<name>A0A377JU93_9HELI</name>
<dbReference type="AlphaFoldDB" id="A0A377JU93"/>
<dbReference type="RefSeq" id="WP_115722117.1">
    <property type="nucleotide sequence ID" value="NZ_UGHX01000001.1"/>
</dbReference>
<protein>
    <submittedName>
        <fullName evidence="1">Uncharacterized protein</fullName>
    </submittedName>
</protein>
<dbReference type="EMBL" id="UGHX01000001">
    <property type="protein sequence ID" value="STP11551.1"/>
    <property type="molecule type" value="Genomic_DNA"/>
</dbReference>
<evidence type="ECO:0000313" key="1">
    <source>
        <dbReference type="EMBL" id="STP11551.1"/>
    </source>
</evidence>
<sequence length="138" mass="15644">MVTWQTKSLVQRIFSSLPKGEYWNYLCQRYITKGLPISYEKFVADVNLKVYEPLKVFMEQDKNLSSKVYFEFGAGWDLLAPIGVSLAGMGDIRIVDIRPLVRPNLIQQTLSYYAKCLAGGGGGYRPTRMSGTDSRFTL</sequence>